<keyword evidence="1" id="KW-0472">Membrane</keyword>
<organism evidence="4 5">
    <name type="scientific">Iris pallida</name>
    <name type="common">Sweet iris</name>
    <dbReference type="NCBI Taxonomy" id="29817"/>
    <lineage>
        <taxon>Eukaryota</taxon>
        <taxon>Viridiplantae</taxon>
        <taxon>Streptophyta</taxon>
        <taxon>Embryophyta</taxon>
        <taxon>Tracheophyta</taxon>
        <taxon>Spermatophyta</taxon>
        <taxon>Magnoliopsida</taxon>
        <taxon>Liliopsida</taxon>
        <taxon>Asparagales</taxon>
        <taxon>Iridaceae</taxon>
        <taxon>Iridoideae</taxon>
        <taxon>Irideae</taxon>
        <taxon>Iris</taxon>
    </lineage>
</organism>
<feature type="transmembrane region" description="Helical" evidence="1">
    <location>
        <begin position="29"/>
        <end position="50"/>
    </location>
</feature>
<dbReference type="PANTHER" id="PTHR34483">
    <property type="entry name" value="OS09G0129800 PROTEIN"/>
    <property type="match status" value="1"/>
</dbReference>
<keyword evidence="1" id="KW-0812">Transmembrane</keyword>
<evidence type="ECO:0000256" key="1">
    <source>
        <dbReference type="SAM" id="Phobius"/>
    </source>
</evidence>
<feature type="transmembrane region" description="Helical" evidence="1">
    <location>
        <begin position="282"/>
        <end position="304"/>
    </location>
</feature>
<protein>
    <recommendedName>
        <fullName evidence="6">Transmembrane protein</fullName>
    </recommendedName>
</protein>
<evidence type="ECO:0000313" key="3">
    <source>
        <dbReference type="EMBL" id="KAJ6798800.1"/>
    </source>
</evidence>
<dbReference type="EMBL" id="JANAVB010040218">
    <property type="protein sequence ID" value="KAJ6798800.1"/>
    <property type="molecule type" value="Genomic_DNA"/>
</dbReference>
<evidence type="ECO:0000313" key="5">
    <source>
        <dbReference type="Proteomes" id="UP001140949"/>
    </source>
</evidence>
<dbReference type="AlphaFoldDB" id="A0AAX6GVW0"/>
<dbReference type="EMBL" id="JANAVB010042945">
    <property type="protein sequence ID" value="KAJ6793524.1"/>
    <property type="molecule type" value="Genomic_DNA"/>
</dbReference>
<reference evidence="4" key="2">
    <citation type="submission" date="2023-04" db="EMBL/GenBank/DDBJ databases">
        <authorList>
            <person name="Bruccoleri R.E."/>
            <person name="Oakeley E.J."/>
            <person name="Faust A.-M."/>
            <person name="Dessus-Babus S."/>
            <person name="Altorfer M."/>
            <person name="Burckhardt D."/>
            <person name="Oertli M."/>
            <person name="Naumann U."/>
            <person name="Petersen F."/>
            <person name="Wong J."/>
        </authorList>
    </citation>
    <scope>NUCLEOTIDE SEQUENCE</scope>
    <source>
        <strain evidence="4">GSM-AAB239-AS_SAM_17_03QT</strain>
        <tissue evidence="4">Leaf</tissue>
    </source>
</reference>
<keyword evidence="1" id="KW-1133">Transmembrane helix</keyword>
<dbReference type="PANTHER" id="PTHR34483:SF7">
    <property type="entry name" value="TRANSMEMBRANE PROTEIN"/>
    <property type="match status" value="1"/>
</dbReference>
<dbReference type="EMBL" id="JANAVB010016192">
    <property type="protein sequence ID" value="KAJ6832461.1"/>
    <property type="molecule type" value="Genomic_DNA"/>
</dbReference>
<proteinExistence type="predicted"/>
<feature type="transmembrane region" description="Helical" evidence="1">
    <location>
        <begin position="95"/>
        <end position="116"/>
    </location>
</feature>
<reference evidence="4" key="1">
    <citation type="journal article" date="2023" name="GigaByte">
        <title>Genome assembly of the bearded iris, Iris pallida Lam.</title>
        <authorList>
            <person name="Bruccoleri R.E."/>
            <person name="Oakeley E.J."/>
            <person name="Faust A.M.E."/>
            <person name="Altorfer M."/>
            <person name="Dessus-Babus S."/>
            <person name="Burckhardt D."/>
            <person name="Oertli M."/>
            <person name="Naumann U."/>
            <person name="Petersen F."/>
            <person name="Wong J."/>
        </authorList>
    </citation>
    <scope>NUCLEOTIDE SEQUENCE</scope>
    <source>
        <strain evidence="4">GSM-AAB239-AS_SAM_17_03QT</strain>
    </source>
</reference>
<evidence type="ECO:0008006" key="6">
    <source>
        <dbReference type="Google" id="ProtNLM"/>
    </source>
</evidence>
<gene>
    <name evidence="3" type="ORF">M6B38_211045</name>
    <name evidence="2" type="ORF">M6B38_235650</name>
    <name evidence="4" type="ORF">M6B38_344620</name>
</gene>
<keyword evidence="5" id="KW-1185">Reference proteome</keyword>
<feature type="transmembrane region" description="Helical" evidence="1">
    <location>
        <begin position="246"/>
        <end position="270"/>
    </location>
</feature>
<evidence type="ECO:0000313" key="4">
    <source>
        <dbReference type="EMBL" id="KAJ6832461.1"/>
    </source>
</evidence>
<name>A0AAX6GVW0_IRIPA</name>
<sequence length="334" mass="36669">MGIYNQTKPSGALKILWEGLKLPVNNCKLLRPVVTVSFLSSALLFIFFYLRLLPLVFDLTFKSILIRETNPESPEFSLLLNAILRDLKELGIIEVILLTISFVVNSLLVIAIVHVLSDAYASKTAASKVKELSSGLNWPLIKRGMITQAFVAFFLRLGCTLMLTLAAGALPFAYVYSRYFSRSHVESAVVVVSGAFVAALAFYWYLYLFVVAQMSVVVSIAEEGCYGLEAIAKACRLIRGGRRQAILIAFLEVAPAVVFYTGYGIAIAHIPPTKLAQLAVGVGQLAVGVVIGVLVWSVHTVYYYERSKIRAEEMATEGGFKYNPVPTQVDEALP</sequence>
<feature type="transmembrane region" description="Helical" evidence="1">
    <location>
        <begin position="150"/>
        <end position="176"/>
    </location>
</feature>
<comment type="caution">
    <text evidence="4">The sequence shown here is derived from an EMBL/GenBank/DDBJ whole genome shotgun (WGS) entry which is preliminary data.</text>
</comment>
<feature type="transmembrane region" description="Helical" evidence="1">
    <location>
        <begin position="188"/>
        <end position="210"/>
    </location>
</feature>
<dbReference type="Proteomes" id="UP001140949">
    <property type="component" value="Unassembled WGS sequence"/>
</dbReference>
<evidence type="ECO:0000313" key="2">
    <source>
        <dbReference type="EMBL" id="KAJ6793524.1"/>
    </source>
</evidence>
<accession>A0AAX6GVW0</accession>